<dbReference type="InterPro" id="IPR011022">
    <property type="entry name" value="Arrestin_C-like"/>
</dbReference>
<dbReference type="PANTHER" id="PTHR11188">
    <property type="entry name" value="ARRESTIN DOMAIN CONTAINING PROTEIN"/>
    <property type="match status" value="1"/>
</dbReference>
<dbReference type="EMBL" id="AOGT01000328">
    <property type="protein sequence ID" value="EMG50238.1"/>
    <property type="molecule type" value="Genomic_DNA"/>
</dbReference>
<feature type="compositionally biased region" description="Polar residues" evidence="1">
    <location>
        <begin position="692"/>
        <end position="706"/>
    </location>
</feature>
<proteinExistence type="predicted"/>
<dbReference type="InterPro" id="IPR014752">
    <property type="entry name" value="Arrestin-like_C"/>
</dbReference>
<accession>M3JDH6</accession>
<sequence>MHIPNSPLFAPSQLSNHHDHLPASNSSIDNQNNIIFTPNLPDKPTVSTTSLAVYIIPSEQNLFVQGFEPHEYMTRPPTLLRGSLVIKVLKPTKIKSISLTFKGVQRTDWPEGIPPKKNQYNEINEIVTHTWPFFQGNLHEKLNNNGADCFIEKDGTPHTNTTNADDELTPARSSTPPPPPAPSLTLSPTRTSHREESSNFFTRNLSPSFIRRSKSPSISSIAELGKNSSSVDLSSSNSTNTTNSHEAQAQFVPGDYVYNFEHPLPASIPESCNVTFGNTSYYLEVSITRPGTFKSNIAGRLPLNIIRTLSESSLEENESIVITRDWEDQLRYDIVIGAKSVVLDSYLPLAFRFVPLYGKVALHRIRIYLTENLEYYCSNKKVHRMEPPKKYLLLEHKAKKGRSLLSSKNPEDQSSEENLNDFDDDILPKELEFQLFVPRELNVRTNSRIHPDTSYDNIQAHHWIKICLRISRQDPNNPEKRKHYEISIDSPLHVLHHSCTHNNTLLPAYDDLMGGSTILSQQNRTDPTPLSPGVTAVEHSRSRNGSVTNNGGIFGRFNNGTSRSRSGSFAAGDTSGSATGDVERPHTPVDFHHVSAGVDACGAVEREADMHLEANLYQPKDEANISAINSPQAMPHPDTFNSPLASPVQRPIHLLRKPSVNPPPFDPDAPPPMSIVPPPAYEEEESEESRNARPNNFAGNERSLSLSPLRIDDPISTATSTSHQPTNSLSPGVGAGTFGHVNGVSDMLIQQFRNAVTTAPPNIDEITSEGDTTTNNGDTTIPQIQISQDGENNNANTNTNSNSAIIDDDEDEEEEDIADFPSSPILPPSANNQKTSRSSSIASDFRETVPLLRLESHGSVINGGRNESVSSLMYEIAKPTEFVDGLDLSGDYYTLSR</sequence>
<dbReference type="Proteomes" id="UP000011777">
    <property type="component" value="Unassembled WGS sequence"/>
</dbReference>
<dbReference type="GO" id="GO:0031625">
    <property type="term" value="F:ubiquitin protein ligase binding"/>
    <property type="evidence" value="ECO:0007669"/>
    <property type="project" value="TreeGrafter"/>
</dbReference>
<dbReference type="SMART" id="SM01017">
    <property type="entry name" value="Arrestin_C"/>
    <property type="match status" value="1"/>
</dbReference>
<dbReference type="SUPFAM" id="SSF81296">
    <property type="entry name" value="E set domains"/>
    <property type="match status" value="1"/>
</dbReference>
<dbReference type="InterPro" id="IPR011021">
    <property type="entry name" value="Arrestin-like_N"/>
</dbReference>
<comment type="caution">
    <text evidence="3">The sequence shown here is derived from an EMBL/GenBank/DDBJ whole genome shotgun (WGS) entry which is preliminary data.</text>
</comment>
<feature type="compositionally biased region" description="Acidic residues" evidence="1">
    <location>
        <begin position="413"/>
        <end position="422"/>
    </location>
</feature>
<dbReference type="GO" id="GO:0005829">
    <property type="term" value="C:cytosol"/>
    <property type="evidence" value="ECO:0007669"/>
    <property type="project" value="TreeGrafter"/>
</dbReference>
<feature type="region of interest" description="Disordered" evidence="1">
    <location>
        <begin position="149"/>
        <end position="200"/>
    </location>
</feature>
<dbReference type="PANTHER" id="PTHR11188:SF174">
    <property type="entry name" value="ARRESTIN-RELATED TRAFFICKING ADAPTER 10-RELATED"/>
    <property type="match status" value="1"/>
</dbReference>
<reference evidence="3 4" key="1">
    <citation type="submission" date="2013-02" db="EMBL/GenBank/DDBJ databases">
        <title>Genome sequence of Candida maltosa Xu316, a potential industrial strain for xylitol and ethanol production.</title>
        <authorList>
            <person name="Yu J."/>
            <person name="Wang Q."/>
            <person name="Geng X."/>
            <person name="Bao W."/>
            <person name="He P."/>
            <person name="Cai J."/>
        </authorList>
    </citation>
    <scope>NUCLEOTIDE SEQUENCE [LARGE SCALE GENOMIC DNA]</scope>
    <source>
        <strain evidence="4">Xu316</strain>
    </source>
</reference>
<dbReference type="AlphaFoldDB" id="M3JDH6"/>
<feature type="region of interest" description="Disordered" evidence="1">
    <location>
        <begin position="1"/>
        <end position="28"/>
    </location>
</feature>
<evidence type="ECO:0000259" key="2">
    <source>
        <dbReference type="SMART" id="SM01017"/>
    </source>
</evidence>
<feature type="compositionally biased region" description="Low complexity" evidence="1">
    <location>
        <begin position="224"/>
        <end position="244"/>
    </location>
</feature>
<feature type="compositionally biased region" description="Polar residues" evidence="1">
    <location>
        <begin position="781"/>
        <end position="791"/>
    </location>
</feature>
<feature type="region of interest" description="Disordered" evidence="1">
    <location>
        <begin position="761"/>
        <end position="842"/>
    </location>
</feature>
<feature type="region of interest" description="Disordered" evidence="1">
    <location>
        <begin position="224"/>
        <end position="245"/>
    </location>
</feature>
<dbReference type="GO" id="GO:0070086">
    <property type="term" value="P:ubiquitin-dependent endocytosis"/>
    <property type="evidence" value="ECO:0007669"/>
    <property type="project" value="TreeGrafter"/>
</dbReference>
<feature type="compositionally biased region" description="Polar residues" evidence="1">
    <location>
        <begin position="829"/>
        <end position="842"/>
    </location>
</feature>
<feature type="compositionally biased region" description="Low complexity" evidence="1">
    <location>
        <begin position="792"/>
        <end position="805"/>
    </location>
</feature>
<feature type="region of interest" description="Disordered" evidence="1">
    <location>
        <begin position="655"/>
        <end position="731"/>
    </location>
</feature>
<feature type="compositionally biased region" description="Pro residues" evidence="1">
    <location>
        <begin position="660"/>
        <end position="680"/>
    </location>
</feature>
<feature type="compositionally biased region" description="Polar residues" evidence="1">
    <location>
        <begin position="716"/>
        <end position="730"/>
    </location>
</feature>
<dbReference type="HOGENOM" id="CLU_008578_0_0_1"/>
<dbReference type="OrthoDB" id="2238745at2759"/>
<protein>
    <submittedName>
        <fullName evidence="3">Arrestin-like protein, putative</fullName>
    </submittedName>
</protein>
<feature type="region of interest" description="Disordered" evidence="1">
    <location>
        <begin position="521"/>
        <end position="588"/>
    </location>
</feature>
<organism evidence="3 4">
    <name type="scientific">Candida maltosa (strain Xu316)</name>
    <name type="common">Yeast</name>
    <dbReference type="NCBI Taxonomy" id="1245528"/>
    <lineage>
        <taxon>Eukaryota</taxon>
        <taxon>Fungi</taxon>
        <taxon>Dikarya</taxon>
        <taxon>Ascomycota</taxon>
        <taxon>Saccharomycotina</taxon>
        <taxon>Pichiomycetes</taxon>
        <taxon>Debaryomycetaceae</taxon>
        <taxon>Candida/Lodderomyces clade</taxon>
        <taxon>Candida</taxon>
    </lineage>
</organism>
<dbReference type="InterPro" id="IPR050357">
    <property type="entry name" value="Arrestin_domain-protein"/>
</dbReference>
<dbReference type="STRING" id="1245528.M3JDH6"/>
<feature type="domain" description="Arrestin C-terminal-like" evidence="2">
    <location>
        <begin position="326"/>
        <end position="499"/>
    </location>
</feature>
<dbReference type="eggNOG" id="KOG3780">
    <property type="taxonomic scope" value="Eukaryota"/>
</dbReference>
<dbReference type="GO" id="GO:0030674">
    <property type="term" value="F:protein-macromolecule adaptor activity"/>
    <property type="evidence" value="ECO:0007669"/>
    <property type="project" value="TreeGrafter"/>
</dbReference>
<feature type="region of interest" description="Disordered" evidence="1">
    <location>
        <begin position="403"/>
        <end position="422"/>
    </location>
</feature>
<dbReference type="Gene3D" id="2.60.40.640">
    <property type="match status" value="1"/>
</dbReference>
<keyword evidence="4" id="KW-1185">Reference proteome</keyword>
<feature type="compositionally biased region" description="Low complexity" evidence="1">
    <location>
        <begin position="770"/>
        <end position="780"/>
    </location>
</feature>
<dbReference type="Pfam" id="PF02752">
    <property type="entry name" value="Arrestin_C"/>
    <property type="match status" value="1"/>
</dbReference>
<evidence type="ECO:0000313" key="4">
    <source>
        <dbReference type="Proteomes" id="UP000011777"/>
    </source>
</evidence>
<evidence type="ECO:0000256" key="1">
    <source>
        <dbReference type="SAM" id="MobiDB-lite"/>
    </source>
</evidence>
<dbReference type="Pfam" id="PF00339">
    <property type="entry name" value="Arrestin_N"/>
    <property type="match status" value="1"/>
</dbReference>
<dbReference type="OMA" id="FHILSCK"/>
<gene>
    <name evidence="3" type="ORF">G210_4734</name>
</gene>
<dbReference type="InterPro" id="IPR014756">
    <property type="entry name" value="Ig_E-set"/>
</dbReference>
<name>M3JDH6_CANMX</name>
<feature type="compositionally biased region" description="Acidic residues" evidence="1">
    <location>
        <begin position="806"/>
        <end position="818"/>
    </location>
</feature>
<feature type="compositionally biased region" description="Low complexity" evidence="1">
    <location>
        <begin position="549"/>
        <end position="560"/>
    </location>
</feature>
<evidence type="ECO:0000313" key="3">
    <source>
        <dbReference type="EMBL" id="EMG50238.1"/>
    </source>
</evidence>